<dbReference type="InterPro" id="IPR050156">
    <property type="entry name" value="TC-AMP_synthase_SUA5"/>
</dbReference>
<keyword evidence="15" id="KW-1185">Reference proteome</keyword>
<dbReference type="PANTHER" id="PTHR17490">
    <property type="entry name" value="SUA5"/>
    <property type="match status" value="1"/>
</dbReference>
<keyword evidence="9" id="KW-0067">ATP-binding</keyword>
<keyword evidence="6" id="KW-0819">tRNA processing</keyword>
<evidence type="ECO:0000313" key="15">
    <source>
        <dbReference type="Proteomes" id="UP000004863"/>
    </source>
</evidence>
<evidence type="ECO:0000256" key="9">
    <source>
        <dbReference type="ARBA" id="ARBA00022840"/>
    </source>
</evidence>
<gene>
    <name evidence="14" type="ORF">HMPREF1324_1056</name>
</gene>
<feature type="region of interest" description="Disordered" evidence="12">
    <location>
        <begin position="173"/>
        <end position="243"/>
    </location>
</feature>
<evidence type="ECO:0000256" key="4">
    <source>
        <dbReference type="ARBA" id="ARBA00022490"/>
    </source>
</evidence>
<feature type="domain" description="YrdC-like" evidence="13">
    <location>
        <begin position="15"/>
        <end position="205"/>
    </location>
</feature>
<evidence type="ECO:0000256" key="3">
    <source>
        <dbReference type="ARBA" id="ARBA00012584"/>
    </source>
</evidence>
<dbReference type="GO" id="GO:0000049">
    <property type="term" value="F:tRNA binding"/>
    <property type="evidence" value="ECO:0007669"/>
    <property type="project" value="TreeGrafter"/>
</dbReference>
<keyword evidence="4" id="KW-0963">Cytoplasm</keyword>
<dbReference type="AlphaFoldDB" id="I0UR51"/>
<dbReference type="GO" id="GO:0006450">
    <property type="term" value="P:regulation of translational fidelity"/>
    <property type="evidence" value="ECO:0007669"/>
    <property type="project" value="TreeGrafter"/>
</dbReference>
<evidence type="ECO:0000256" key="2">
    <source>
        <dbReference type="ARBA" id="ARBA00007663"/>
    </source>
</evidence>
<feature type="region of interest" description="Disordered" evidence="12">
    <location>
        <begin position="313"/>
        <end position="333"/>
    </location>
</feature>
<dbReference type="PANTHER" id="PTHR17490:SF16">
    <property type="entry name" value="THREONYLCARBAMOYL-AMP SYNTHASE"/>
    <property type="match status" value="1"/>
</dbReference>
<evidence type="ECO:0000313" key="14">
    <source>
        <dbReference type="EMBL" id="EID50354.1"/>
    </source>
</evidence>
<keyword evidence="8" id="KW-0547">Nucleotide-binding</keyword>
<dbReference type="EMBL" id="AJJQ01000043">
    <property type="protein sequence ID" value="EID50354.1"/>
    <property type="molecule type" value="Genomic_DNA"/>
</dbReference>
<proteinExistence type="inferred from homology"/>
<evidence type="ECO:0000256" key="8">
    <source>
        <dbReference type="ARBA" id="ARBA00022741"/>
    </source>
</evidence>
<dbReference type="SUPFAM" id="SSF55821">
    <property type="entry name" value="YrdC/RibB"/>
    <property type="match status" value="1"/>
</dbReference>
<dbReference type="InterPro" id="IPR017945">
    <property type="entry name" value="DHBP_synth_RibB-like_a/b_dom"/>
</dbReference>
<reference evidence="14" key="1">
    <citation type="submission" date="2012-03" db="EMBL/GenBank/DDBJ databases">
        <authorList>
            <person name="Durkin A.S."/>
            <person name="McCorrison J."/>
            <person name="Torralba M."/>
            <person name="Gillis M."/>
            <person name="Methe B."/>
            <person name="Sutton G."/>
            <person name="Nelson K.E."/>
        </authorList>
    </citation>
    <scope>NUCLEOTIDE SEQUENCE [LARGE SCALE GENOMIC DNA]</scope>
    <source>
        <strain evidence="14">F0474</strain>
    </source>
</reference>
<comment type="catalytic activity">
    <reaction evidence="11">
        <text>L-threonine + hydrogencarbonate + ATP = L-threonylcarbamoyladenylate + diphosphate + H2O</text>
        <dbReference type="Rhea" id="RHEA:36407"/>
        <dbReference type="ChEBI" id="CHEBI:15377"/>
        <dbReference type="ChEBI" id="CHEBI:17544"/>
        <dbReference type="ChEBI" id="CHEBI:30616"/>
        <dbReference type="ChEBI" id="CHEBI:33019"/>
        <dbReference type="ChEBI" id="CHEBI:57926"/>
        <dbReference type="ChEBI" id="CHEBI:73682"/>
        <dbReference type="EC" id="2.7.7.87"/>
    </reaction>
</comment>
<evidence type="ECO:0000259" key="13">
    <source>
        <dbReference type="PROSITE" id="PS51163"/>
    </source>
</evidence>
<evidence type="ECO:0000256" key="5">
    <source>
        <dbReference type="ARBA" id="ARBA00022679"/>
    </source>
</evidence>
<dbReference type="GO" id="GO:0003725">
    <property type="term" value="F:double-stranded RNA binding"/>
    <property type="evidence" value="ECO:0007669"/>
    <property type="project" value="InterPro"/>
</dbReference>
<evidence type="ECO:0000256" key="10">
    <source>
        <dbReference type="ARBA" id="ARBA00029774"/>
    </source>
</evidence>
<dbReference type="Pfam" id="PF01300">
    <property type="entry name" value="Sua5_yciO_yrdC"/>
    <property type="match status" value="1"/>
</dbReference>
<sequence>MKAKLYPVSSETEVSEAITAAREALNSHETIVIPTDTVYGIACDAFSHEGVAKLLSDKGRSRTMPPPVMIFDQASLSGVADEIPDEVYELGRKFWPGALTVILYSYPSLNWDLGDTQGTVAVRVPNDEFALKLLTEHGPLAVSSANKTGQQAAVNAQQAADQLGENVSLIVDAGDRPTSAGSTKESTAASDSTSQAPDTDAPGSEDTETADSVAESAPAAETTKDTPTETAEGTGSDDAPAQALPSTILDCTCTPFVVVREGAISVEALREVVPSIVTRAELDERNELKAKERAAEGETHAAAGQEDLDEAYEQWDKEHSQGSESARRAGAPAEGSIASALMGAVGVLGEVSASAGIDQQRTRQYRNNTPKPVKRDEAQAQPFSAQQARALVFGEQTEKTESASTD</sequence>
<evidence type="ECO:0000256" key="1">
    <source>
        <dbReference type="ARBA" id="ARBA00004496"/>
    </source>
</evidence>
<protein>
    <recommendedName>
        <fullName evidence="10">L-threonylcarbamoyladenylate synthase</fullName>
        <ecNumber evidence="3">2.7.7.87</ecNumber>
    </recommendedName>
    <alternativeName>
        <fullName evidence="10">L-threonylcarbamoyladenylate synthase</fullName>
    </alternativeName>
</protein>
<dbReference type="GO" id="GO:0008033">
    <property type="term" value="P:tRNA processing"/>
    <property type="evidence" value="ECO:0007669"/>
    <property type="project" value="UniProtKB-KW"/>
</dbReference>
<keyword evidence="7" id="KW-0548">Nucleotidyltransferase</keyword>
<dbReference type="Gene3D" id="3.90.870.10">
    <property type="entry name" value="DHBP synthase"/>
    <property type="match status" value="2"/>
</dbReference>
<feature type="compositionally biased region" description="Basic and acidic residues" evidence="12">
    <location>
        <begin position="396"/>
        <end position="406"/>
    </location>
</feature>
<feature type="compositionally biased region" description="Polar residues" evidence="12">
    <location>
        <begin position="179"/>
        <end position="197"/>
    </location>
</feature>
<dbReference type="OrthoDB" id="9814580at2"/>
<evidence type="ECO:0000256" key="11">
    <source>
        <dbReference type="ARBA" id="ARBA00048366"/>
    </source>
</evidence>
<name>I0UR51_9MICC</name>
<evidence type="ECO:0000256" key="12">
    <source>
        <dbReference type="SAM" id="MobiDB-lite"/>
    </source>
</evidence>
<keyword evidence="5" id="KW-0808">Transferase</keyword>
<dbReference type="GO" id="GO:0005737">
    <property type="term" value="C:cytoplasm"/>
    <property type="evidence" value="ECO:0007669"/>
    <property type="project" value="UniProtKB-SubCell"/>
</dbReference>
<dbReference type="InterPro" id="IPR006070">
    <property type="entry name" value="Sua5-like_dom"/>
</dbReference>
<dbReference type="Proteomes" id="UP000004863">
    <property type="component" value="Unassembled WGS sequence"/>
</dbReference>
<dbReference type="EC" id="2.7.7.87" evidence="3"/>
<feature type="compositionally biased region" description="Basic and acidic residues" evidence="12">
    <location>
        <begin position="314"/>
        <end position="327"/>
    </location>
</feature>
<dbReference type="NCBIfam" id="TIGR00057">
    <property type="entry name" value="L-threonylcarbamoyladenylate synthase"/>
    <property type="match status" value="1"/>
</dbReference>
<accession>I0UR51</accession>
<organism evidence="14 15">
    <name type="scientific">Rothia aeria F0474</name>
    <dbReference type="NCBI Taxonomy" id="1125724"/>
    <lineage>
        <taxon>Bacteria</taxon>
        <taxon>Bacillati</taxon>
        <taxon>Actinomycetota</taxon>
        <taxon>Actinomycetes</taxon>
        <taxon>Micrococcales</taxon>
        <taxon>Micrococcaceae</taxon>
        <taxon>Rothia</taxon>
    </lineage>
</organism>
<comment type="subcellular location">
    <subcellularLocation>
        <location evidence="1">Cytoplasm</location>
    </subcellularLocation>
</comment>
<feature type="region of interest" description="Disordered" evidence="12">
    <location>
        <begin position="356"/>
        <end position="406"/>
    </location>
</feature>
<comment type="similarity">
    <text evidence="2">Belongs to the SUA5 family.</text>
</comment>
<dbReference type="GO" id="GO:0061710">
    <property type="term" value="F:L-threonylcarbamoyladenylate synthase"/>
    <property type="evidence" value="ECO:0007669"/>
    <property type="project" value="UniProtKB-EC"/>
</dbReference>
<dbReference type="GO" id="GO:0005524">
    <property type="term" value="F:ATP binding"/>
    <property type="evidence" value="ECO:0007669"/>
    <property type="project" value="UniProtKB-KW"/>
</dbReference>
<dbReference type="PATRIC" id="fig|1125724.3.peg.1886"/>
<comment type="caution">
    <text evidence="14">The sequence shown here is derived from an EMBL/GenBank/DDBJ whole genome shotgun (WGS) entry which is preliminary data.</text>
</comment>
<evidence type="ECO:0000256" key="7">
    <source>
        <dbReference type="ARBA" id="ARBA00022695"/>
    </source>
</evidence>
<evidence type="ECO:0000256" key="6">
    <source>
        <dbReference type="ARBA" id="ARBA00022694"/>
    </source>
</evidence>
<dbReference type="RefSeq" id="WP_006888892.1">
    <property type="nucleotide sequence ID" value="NZ_AJJQ01000043.1"/>
</dbReference>
<dbReference type="PROSITE" id="PS51163">
    <property type="entry name" value="YRDC"/>
    <property type="match status" value="1"/>
</dbReference>